<gene>
    <name evidence="1" type="ORF">ACFFIZ_01655</name>
</gene>
<evidence type="ECO:0000313" key="2">
    <source>
        <dbReference type="Proteomes" id="UP001589795"/>
    </source>
</evidence>
<organism evidence="1 2">
    <name type="scientific">Paracoccus rhizosphaerae</name>
    <dbReference type="NCBI Taxonomy" id="1133347"/>
    <lineage>
        <taxon>Bacteria</taxon>
        <taxon>Pseudomonadati</taxon>
        <taxon>Pseudomonadota</taxon>
        <taxon>Alphaproteobacteria</taxon>
        <taxon>Rhodobacterales</taxon>
        <taxon>Paracoccaceae</taxon>
        <taxon>Paracoccus</taxon>
    </lineage>
</organism>
<keyword evidence="2" id="KW-1185">Reference proteome</keyword>
<reference evidence="1 2" key="1">
    <citation type="submission" date="2024-09" db="EMBL/GenBank/DDBJ databases">
        <authorList>
            <person name="Sun Q."/>
            <person name="Mori K."/>
        </authorList>
    </citation>
    <scope>NUCLEOTIDE SEQUENCE [LARGE SCALE GENOMIC DNA]</scope>
    <source>
        <strain evidence="1 2">CCM 7904</strain>
    </source>
</reference>
<protein>
    <recommendedName>
        <fullName evidence="3">Phasin protein</fullName>
    </recommendedName>
</protein>
<comment type="caution">
    <text evidence="1">The sequence shown here is derived from an EMBL/GenBank/DDBJ whole genome shotgun (WGS) entry which is preliminary data.</text>
</comment>
<accession>A0ABV6CEB0</accession>
<proteinExistence type="predicted"/>
<dbReference type="Proteomes" id="UP001589795">
    <property type="component" value="Unassembled WGS sequence"/>
</dbReference>
<dbReference type="RefSeq" id="WP_265508550.1">
    <property type="nucleotide sequence ID" value="NZ_JAOTBE010000086.1"/>
</dbReference>
<evidence type="ECO:0008006" key="3">
    <source>
        <dbReference type="Google" id="ProtNLM"/>
    </source>
</evidence>
<dbReference type="SUPFAM" id="SSF58113">
    <property type="entry name" value="Apolipoprotein A-I"/>
    <property type="match status" value="1"/>
</dbReference>
<sequence>MKLSDMLTALADNTRNFEERMEAWQAAMTKNSEEAMDQARKWQESAMQRQEEMNRQIRAHMEGTSDTVRSQWQQMQQAWESQFETLQKQGEEMRTNAMKMGGTDGKGFADWAEAYAAQMVGFAQKMQSEAASAIATATEARNKSGKA</sequence>
<dbReference type="EMBL" id="JBHLWQ010000017">
    <property type="protein sequence ID" value="MFC0199077.1"/>
    <property type="molecule type" value="Genomic_DNA"/>
</dbReference>
<evidence type="ECO:0000313" key="1">
    <source>
        <dbReference type="EMBL" id="MFC0199077.1"/>
    </source>
</evidence>
<name>A0ABV6CEB0_9RHOB</name>